<dbReference type="InterPro" id="IPR045079">
    <property type="entry name" value="Oxoprolinase-like"/>
</dbReference>
<feature type="domain" description="Hydantoinase B/oxoprolinase" evidence="3">
    <location>
        <begin position="697"/>
        <end position="1202"/>
    </location>
</feature>
<gene>
    <name evidence="6" type="ORF">LI82_04495</name>
</gene>
<dbReference type="InterPro" id="IPR002821">
    <property type="entry name" value="Hydantoinase_A"/>
</dbReference>
<dbReference type="RefSeq" id="WP_048193687.1">
    <property type="nucleotide sequence ID" value="NZ_CAAGSM010000006.1"/>
</dbReference>
<dbReference type="OrthoDB" id="8261at2157"/>
<dbReference type="Pfam" id="PF19278">
    <property type="entry name" value="Hydant_A_C"/>
    <property type="match status" value="1"/>
</dbReference>
<dbReference type="AlphaFoldDB" id="A0A099T282"/>
<evidence type="ECO:0000256" key="1">
    <source>
        <dbReference type="ARBA" id="ARBA00010403"/>
    </source>
</evidence>
<dbReference type="GO" id="GO:0017168">
    <property type="term" value="F:5-oxoprolinase (ATP-hydrolyzing) activity"/>
    <property type="evidence" value="ECO:0007669"/>
    <property type="project" value="TreeGrafter"/>
</dbReference>
<keyword evidence="7" id="KW-1185">Reference proteome</keyword>
<dbReference type="GO" id="GO:0006749">
    <property type="term" value="P:glutathione metabolic process"/>
    <property type="evidence" value="ECO:0007669"/>
    <property type="project" value="TreeGrafter"/>
</dbReference>
<evidence type="ECO:0000259" key="5">
    <source>
        <dbReference type="Pfam" id="PF19278"/>
    </source>
</evidence>
<evidence type="ECO:0000259" key="3">
    <source>
        <dbReference type="Pfam" id="PF02538"/>
    </source>
</evidence>
<dbReference type="PANTHER" id="PTHR11365">
    <property type="entry name" value="5-OXOPROLINASE RELATED"/>
    <property type="match status" value="1"/>
</dbReference>
<dbReference type="Pfam" id="PF02538">
    <property type="entry name" value="Hydantoinase_B"/>
    <property type="match status" value="1"/>
</dbReference>
<dbReference type="GO" id="GO:0005829">
    <property type="term" value="C:cytosol"/>
    <property type="evidence" value="ECO:0007669"/>
    <property type="project" value="TreeGrafter"/>
</dbReference>
<proteinExistence type="inferred from homology"/>
<dbReference type="EMBL" id="JRHO01000009">
    <property type="protein sequence ID" value="KGK99280.1"/>
    <property type="molecule type" value="Genomic_DNA"/>
</dbReference>
<dbReference type="InterPro" id="IPR003692">
    <property type="entry name" value="Hydantoinase_B"/>
</dbReference>
<dbReference type="Proteomes" id="UP000029859">
    <property type="component" value="Unassembled WGS sequence"/>
</dbReference>
<dbReference type="Pfam" id="PF01968">
    <property type="entry name" value="Hydantoinase_A"/>
    <property type="match status" value="1"/>
</dbReference>
<name>A0A099T282_METMT</name>
<dbReference type="InterPro" id="IPR049517">
    <property type="entry name" value="ACX-like_C"/>
</dbReference>
<feature type="domain" description="Hydantoinase/oxoprolinase N-terminal" evidence="4">
    <location>
        <begin position="8"/>
        <end position="188"/>
    </location>
</feature>
<organism evidence="6 7">
    <name type="scientific">Methanococcoides methylutens</name>
    <dbReference type="NCBI Taxonomy" id="2226"/>
    <lineage>
        <taxon>Archaea</taxon>
        <taxon>Methanobacteriati</taxon>
        <taxon>Methanobacteriota</taxon>
        <taxon>Stenosarchaea group</taxon>
        <taxon>Methanomicrobia</taxon>
        <taxon>Methanosarcinales</taxon>
        <taxon>Methanosarcinaceae</taxon>
        <taxon>Methanococcoides</taxon>
    </lineage>
</organism>
<evidence type="ECO:0000259" key="4">
    <source>
        <dbReference type="Pfam" id="PF05378"/>
    </source>
</evidence>
<accession>A0A099T282</accession>
<dbReference type="Pfam" id="PF05378">
    <property type="entry name" value="Hydant_A_N"/>
    <property type="match status" value="1"/>
</dbReference>
<dbReference type="InterPro" id="IPR008040">
    <property type="entry name" value="Hydant_A_N"/>
</dbReference>
<evidence type="ECO:0000259" key="2">
    <source>
        <dbReference type="Pfam" id="PF01968"/>
    </source>
</evidence>
<evidence type="ECO:0000313" key="7">
    <source>
        <dbReference type="Proteomes" id="UP000029859"/>
    </source>
</evidence>
<reference evidence="6 7" key="1">
    <citation type="submission" date="2014-09" db="EMBL/GenBank/DDBJ databases">
        <title>Draft genome sequence of an obligately methylotrophic methanogen, Methanococcoides methylutens, isolated from marine sediment.</title>
        <authorList>
            <person name="Guan Y."/>
            <person name="Ngugi D.K."/>
            <person name="Blom J."/>
            <person name="Ali S."/>
            <person name="Ferry J.G."/>
            <person name="Stingl U."/>
        </authorList>
    </citation>
    <scope>NUCLEOTIDE SEQUENCE [LARGE SCALE GENOMIC DNA]</scope>
    <source>
        <strain evidence="6 7">DSM 2657</strain>
    </source>
</reference>
<comment type="similarity">
    <text evidence="1">Belongs to the oxoprolinase family.</text>
</comment>
<feature type="domain" description="Hydantoinase A/oxoprolinase" evidence="2">
    <location>
        <begin position="207"/>
        <end position="498"/>
    </location>
</feature>
<evidence type="ECO:0000313" key="6">
    <source>
        <dbReference type="EMBL" id="KGK99280.1"/>
    </source>
</evidence>
<sequence length="1204" mass="132302">MSNGKKWHFWIDRGGTFTDVVAMRPDGRIITQKLLSEDPEHYEDAAIQGIRRTLGLSKDDELPTEKIECIKMGTTVGTNALLERKGEPSALVITKGFRDALRIGYQNRPEIFALDIKLPEVLYEQVIEVEERFNSVGEELIVPDEEKIRRDLEVVYTNGIRSLAVVLMHSYRYPDHELTIERIAKEIGFNSISLSHNVSPLIKIVGRGETTMVDTYLSPVLQRYVDRILSVLQAEGNNTKLLFMQSNGGLTDAMSFRGKDSILSGPAGGIVGAARVSEMAGFEKIIGFDMGGTSTDVAHYKGEYERSFENEVAGIHLYSPMMNIHTVAAGGGSILHFEEGRYQVGPDSAGSDPGPSCYRRGGPLTVTDCNVMLSRIHPEFFPNVFGESGKMQMDADVVRSHFSELASKISADTGEKTTPEQVAEGFLTVAVENMANAIKKISTQRGYDLKDYTLCCFGGAGAQHACLVADSLGMSRVFIHPHAGVLSAYGMGLADQRIILERSVEEELTDKAINEIRKLFEELENNGSAEMKEQGVPEENIILERKVHVKYGGTDTSLEIGFGKIETIVENFLETHKDQFGFVMEDRNLVISSISLEIIGLNEIPEENIINEVAEGECSHETTVEMYAYGEYHQTPVFIRKCLKPGHVVKGAALIIEDTTTIVVEPSWKAKITPQDHIVLTRTKPPAEHVAIGTDADPVMLEVFNNRFMSIAEQMGYRLQKTAHSVNIKERLDFSCAVFDNKGNLIANAPHIPVHLGSMEGSVKAMIRSTKGKMEAGNAYMLNSPYAGGTHLPDITAISPVFCGTEEVKFYLASRGHHADIGGLTPGSMPPKSRKIYEEGILIENFKLMDKGAFQEAETLKLLISNDHPSRNPQQNIADLKAQVAANEKGIQQLEKMVEKYSLETVSSYMQHVQDNAEEAVRKVIEVLHDGSFTYTLDDGSQICANITIDHEKRSACIDLTGTSPQQESNFNAPASICRAAVLYVFRTLVKENIPLNAGCMKPLKIIIPQECLLNPSYPAAVVAGNVETSQYIVDSLYASLGVMAASQGTMNNFTFGNHEYQYYETICGGSGAGDGFNGTDAVQTHMTNSRITDPEVLELRFPVLLEEFSIREGSGGKGRYNGGNGVVRKVRFLEKMKAAILSSHRKYPPFGMSGADGGKCGRNMVIRKSGECEEIEGTAQIDMYEDDVFVVETPGGGGFGKAE</sequence>
<protein>
    <submittedName>
        <fullName evidence="6">5-oxoprolinase</fullName>
    </submittedName>
</protein>
<comment type="caution">
    <text evidence="6">The sequence shown here is derived from an EMBL/GenBank/DDBJ whole genome shotgun (WGS) entry which is preliminary data.</text>
</comment>
<feature type="domain" description="Acetophenone carboxylase-like C-terminal" evidence="5">
    <location>
        <begin position="506"/>
        <end position="671"/>
    </location>
</feature>
<dbReference type="PANTHER" id="PTHR11365:SF23">
    <property type="entry name" value="HYPOTHETICAL 5-OXOPROLINASE (EUROFUNG)-RELATED"/>
    <property type="match status" value="1"/>
</dbReference>